<dbReference type="PANTHER" id="PTHR12835:SF5">
    <property type="entry name" value="BIOTIN--PROTEIN LIGASE"/>
    <property type="match status" value="1"/>
</dbReference>
<dbReference type="InterPro" id="IPR004408">
    <property type="entry name" value="Biotin_CoA_COase_ligase"/>
</dbReference>
<dbReference type="InterPro" id="IPR008988">
    <property type="entry name" value="Transcriptional_repressor_C"/>
</dbReference>
<evidence type="ECO:0000256" key="1">
    <source>
        <dbReference type="ARBA" id="ARBA00022598"/>
    </source>
</evidence>
<dbReference type="Gene3D" id="3.30.930.10">
    <property type="entry name" value="Bira Bifunctional Protein, Domain 2"/>
    <property type="match status" value="1"/>
</dbReference>
<dbReference type="Pfam" id="PF03099">
    <property type="entry name" value="BPL_LplA_LipB"/>
    <property type="match status" value="1"/>
</dbReference>
<dbReference type="AlphaFoldDB" id="A0A5C8NTS2"/>
<dbReference type="OrthoDB" id="9807064at2"/>
<dbReference type="InterPro" id="IPR045864">
    <property type="entry name" value="aa-tRNA-synth_II/BPL/LPL"/>
</dbReference>
<dbReference type="NCBIfam" id="TIGR00121">
    <property type="entry name" value="birA_ligase"/>
    <property type="match status" value="1"/>
</dbReference>
<dbReference type="RefSeq" id="WP_147705255.1">
    <property type="nucleotide sequence ID" value="NZ_VDUY01000006.1"/>
</dbReference>
<dbReference type="InterPro" id="IPR004143">
    <property type="entry name" value="BPL_LPL_catalytic"/>
</dbReference>
<name>A0A5C8NTS2_9BURK</name>
<proteinExistence type="predicted"/>
<organism evidence="8 9">
    <name type="scientific">Zeimonas arvi</name>
    <dbReference type="NCBI Taxonomy" id="2498847"/>
    <lineage>
        <taxon>Bacteria</taxon>
        <taxon>Pseudomonadati</taxon>
        <taxon>Pseudomonadota</taxon>
        <taxon>Betaproteobacteria</taxon>
        <taxon>Burkholderiales</taxon>
        <taxon>Burkholderiaceae</taxon>
        <taxon>Zeimonas</taxon>
    </lineage>
</organism>
<evidence type="ECO:0000256" key="4">
    <source>
        <dbReference type="ARBA" id="ARBA00023267"/>
    </source>
</evidence>
<evidence type="ECO:0000256" key="5">
    <source>
        <dbReference type="ARBA" id="ARBA00024227"/>
    </source>
</evidence>
<dbReference type="InterPro" id="IPR003142">
    <property type="entry name" value="BPL_C"/>
</dbReference>
<dbReference type="GO" id="GO:0005524">
    <property type="term" value="F:ATP binding"/>
    <property type="evidence" value="ECO:0007669"/>
    <property type="project" value="UniProtKB-KW"/>
</dbReference>
<reference evidence="8 9" key="1">
    <citation type="submission" date="2019-06" db="EMBL/GenBank/DDBJ databases">
        <title>Quisquiliibacterium sp. nov., isolated from a maize field.</title>
        <authorList>
            <person name="Lin S.-Y."/>
            <person name="Tsai C.-F."/>
            <person name="Young C.-C."/>
        </authorList>
    </citation>
    <scope>NUCLEOTIDE SEQUENCE [LARGE SCALE GENOMIC DNA]</scope>
    <source>
        <strain evidence="8 9">CC-CFT501</strain>
    </source>
</reference>
<protein>
    <recommendedName>
        <fullName evidence="5">biotin--[biotin carboxyl-carrier protein] ligase</fullName>
        <ecNumber evidence="5">6.3.4.15</ecNumber>
    </recommendedName>
</protein>
<evidence type="ECO:0000313" key="8">
    <source>
        <dbReference type="EMBL" id="TXL64194.1"/>
    </source>
</evidence>
<dbReference type="PANTHER" id="PTHR12835">
    <property type="entry name" value="BIOTIN PROTEIN LIGASE"/>
    <property type="match status" value="1"/>
</dbReference>
<feature type="domain" description="BPL/LPL catalytic" evidence="7">
    <location>
        <begin position="24"/>
        <end position="212"/>
    </location>
</feature>
<keyword evidence="9" id="KW-1185">Reference proteome</keyword>
<dbReference type="GO" id="GO:0004077">
    <property type="term" value="F:biotin--[biotin carboxyl-carrier protein] ligase activity"/>
    <property type="evidence" value="ECO:0007669"/>
    <property type="project" value="UniProtKB-EC"/>
</dbReference>
<evidence type="ECO:0000313" key="9">
    <source>
        <dbReference type="Proteomes" id="UP000321548"/>
    </source>
</evidence>
<keyword evidence="2" id="KW-0547">Nucleotide-binding</keyword>
<evidence type="ECO:0000256" key="6">
    <source>
        <dbReference type="ARBA" id="ARBA00047846"/>
    </source>
</evidence>
<keyword evidence="1 8" id="KW-0436">Ligase</keyword>
<gene>
    <name evidence="8" type="ORF">FHP08_14735</name>
</gene>
<dbReference type="Gene3D" id="2.30.30.100">
    <property type="match status" value="1"/>
</dbReference>
<comment type="catalytic activity">
    <reaction evidence="6">
        <text>biotin + L-lysyl-[protein] + ATP = N(6)-biotinyl-L-lysyl-[protein] + AMP + diphosphate + H(+)</text>
        <dbReference type="Rhea" id="RHEA:11756"/>
        <dbReference type="Rhea" id="RHEA-COMP:9752"/>
        <dbReference type="Rhea" id="RHEA-COMP:10505"/>
        <dbReference type="ChEBI" id="CHEBI:15378"/>
        <dbReference type="ChEBI" id="CHEBI:29969"/>
        <dbReference type="ChEBI" id="CHEBI:30616"/>
        <dbReference type="ChEBI" id="CHEBI:33019"/>
        <dbReference type="ChEBI" id="CHEBI:57586"/>
        <dbReference type="ChEBI" id="CHEBI:83144"/>
        <dbReference type="ChEBI" id="CHEBI:456215"/>
        <dbReference type="EC" id="6.3.4.15"/>
    </reaction>
</comment>
<dbReference type="PROSITE" id="PS51733">
    <property type="entry name" value="BPL_LPL_CATALYTIC"/>
    <property type="match status" value="1"/>
</dbReference>
<dbReference type="Proteomes" id="UP000321548">
    <property type="component" value="Unassembled WGS sequence"/>
</dbReference>
<sequence length="292" mass="29824">MPAIDIDSIRAAMEGVGATGVQVEAVAETGSTNRVLMDAPFGAGPASPRLLAAARQSAGRGRQGRGWVMEPGRSAAFSLALERLAHGGRPAVGLSIAAGVAVAAALAALLEETTSDRGLDRGIGLKWPNDLQRAGRKIGGILLESRRAPVGGAQLERYVVGIGLNLLAPRDEDGAIGQPAGGLFDGESLPVSVERVIGRVAARVLDAAALFFREGLAPFADDWHRFDALRGRQVAALVDGRAGATGIARGIDADGALLLDTAAGLKSVRAGEVSVRAVADRQALAGSPTPAR</sequence>
<evidence type="ECO:0000259" key="7">
    <source>
        <dbReference type="PROSITE" id="PS51733"/>
    </source>
</evidence>
<dbReference type="SUPFAM" id="SSF55681">
    <property type="entry name" value="Class II aaRS and biotin synthetases"/>
    <property type="match status" value="1"/>
</dbReference>
<dbReference type="EMBL" id="VDUY01000006">
    <property type="protein sequence ID" value="TXL64194.1"/>
    <property type="molecule type" value="Genomic_DNA"/>
</dbReference>
<dbReference type="EC" id="6.3.4.15" evidence="5"/>
<keyword evidence="3" id="KW-0067">ATP-binding</keyword>
<evidence type="ECO:0000256" key="3">
    <source>
        <dbReference type="ARBA" id="ARBA00022840"/>
    </source>
</evidence>
<dbReference type="SUPFAM" id="SSF50037">
    <property type="entry name" value="C-terminal domain of transcriptional repressors"/>
    <property type="match status" value="1"/>
</dbReference>
<dbReference type="GO" id="GO:0005737">
    <property type="term" value="C:cytoplasm"/>
    <property type="evidence" value="ECO:0007669"/>
    <property type="project" value="TreeGrafter"/>
</dbReference>
<evidence type="ECO:0000256" key="2">
    <source>
        <dbReference type="ARBA" id="ARBA00022741"/>
    </source>
</evidence>
<keyword evidence="4" id="KW-0092">Biotin</keyword>
<comment type="caution">
    <text evidence="8">The sequence shown here is derived from an EMBL/GenBank/DDBJ whole genome shotgun (WGS) entry which is preliminary data.</text>
</comment>
<accession>A0A5C8NTS2</accession>
<dbReference type="Pfam" id="PF02237">
    <property type="entry name" value="BPL_C"/>
    <property type="match status" value="1"/>
</dbReference>